<dbReference type="EMBL" id="JBHUMM010000043">
    <property type="protein sequence ID" value="MFD2673039.1"/>
    <property type="molecule type" value="Genomic_DNA"/>
</dbReference>
<organism evidence="3 4">
    <name type="scientific">Marinicrinis sediminis</name>
    <dbReference type="NCBI Taxonomy" id="1652465"/>
    <lineage>
        <taxon>Bacteria</taxon>
        <taxon>Bacillati</taxon>
        <taxon>Bacillota</taxon>
        <taxon>Bacilli</taxon>
        <taxon>Bacillales</taxon>
        <taxon>Paenibacillaceae</taxon>
    </lineage>
</organism>
<dbReference type="SUPFAM" id="SSF53098">
    <property type="entry name" value="Ribonuclease H-like"/>
    <property type="match status" value="1"/>
</dbReference>
<evidence type="ECO:0000256" key="1">
    <source>
        <dbReference type="SAM" id="MobiDB-lite"/>
    </source>
</evidence>
<evidence type="ECO:0000313" key="4">
    <source>
        <dbReference type="Proteomes" id="UP001597497"/>
    </source>
</evidence>
<dbReference type="InterPro" id="IPR036397">
    <property type="entry name" value="RNaseH_sf"/>
</dbReference>
<sequence>MSRMRDQLLRNKRKDTAPVEREETSGSVPIPVEGEETSATVPIPMESEESSTPVIIREDEQEWKELDAGYPSAEHGEFIVRTRTYPLHTTHGHYQLSELAARLPALSILCKQRPLENLEQFVFMDTETTGLGLGAGNLPFMIGVGFFQEQQFVIEQLLIRHPAEEPALLAYLLQRLRGRTHLVTYNGKSFDWPLIKNRFIIHRYEEESRQLEHMDALYPSRSLWKHVLESCRLSMVERERLGVSRMDDLPGSEAPAKYFEYLATKDPLVLSGVFHHNELDLLSLVTLCTHMGYATEGKLAYEYMGPEEQYRLFVWYDRMDLTALAEGMLERILSRELPQQKPYLGAIASYYKKQKKWELAEKLWKEDLTAHAGDRLHPIASYIELSKLYEHVYKKPDTALTYARDALEQWTRLKSATRMDADRQDKDRLALQKRIERLDRRSQQQAHRNSTRSTRSRNQKKQQGKGQVEQHEHQGFLFEL</sequence>
<dbReference type="RefSeq" id="WP_379930595.1">
    <property type="nucleotide sequence ID" value="NZ_JBHUMM010000043.1"/>
</dbReference>
<dbReference type="InterPro" id="IPR038720">
    <property type="entry name" value="YprB_RNase_H-like_dom"/>
</dbReference>
<dbReference type="PANTHER" id="PTHR38462">
    <property type="entry name" value="EXONUCLEASE-LIKE PROTEIN"/>
    <property type="match status" value="1"/>
</dbReference>
<comment type="caution">
    <text evidence="3">The sequence shown here is derived from an EMBL/GenBank/DDBJ whole genome shotgun (WGS) entry which is preliminary data.</text>
</comment>
<reference evidence="4" key="1">
    <citation type="journal article" date="2019" name="Int. J. Syst. Evol. Microbiol.">
        <title>The Global Catalogue of Microorganisms (GCM) 10K type strain sequencing project: providing services to taxonomists for standard genome sequencing and annotation.</title>
        <authorList>
            <consortium name="The Broad Institute Genomics Platform"/>
            <consortium name="The Broad Institute Genome Sequencing Center for Infectious Disease"/>
            <person name="Wu L."/>
            <person name="Ma J."/>
        </authorList>
    </citation>
    <scope>NUCLEOTIDE SEQUENCE [LARGE SCALE GENOMIC DNA]</scope>
    <source>
        <strain evidence="4">KCTC 33676</strain>
    </source>
</reference>
<dbReference type="Gene3D" id="3.30.420.10">
    <property type="entry name" value="Ribonuclease H-like superfamily/Ribonuclease H"/>
    <property type="match status" value="1"/>
</dbReference>
<feature type="region of interest" description="Disordered" evidence="1">
    <location>
        <begin position="435"/>
        <end position="480"/>
    </location>
</feature>
<feature type="compositionally biased region" description="Basic residues" evidence="1">
    <location>
        <begin position="454"/>
        <end position="463"/>
    </location>
</feature>
<gene>
    <name evidence="3" type="ORF">ACFSUC_15825</name>
</gene>
<feature type="compositionally biased region" description="Basic and acidic residues" evidence="1">
    <location>
        <begin position="1"/>
        <end position="24"/>
    </location>
</feature>
<feature type="domain" description="YprB ribonuclease H-like" evidence="2">
    <location>
        <begin position="122"/>
        <end position="291"/>
    </location>
</feature>
<feature type="region of interest" description="Disordered" evidence="1">
    <location>
        <begin position="1"/>
        <end position="52"/>
    </location>
</feature>
<evidence type="ECO:0000313" key="3">
    <source>
        <dbReference type="EMBL" id="MFD2673039.1"/>
    </source>
</evidence>
<evidence type="ECO:0000259" key="2">
    <source>
        <dbReference type="Pfam" id="PF13482"/>
    </source>
</evidence>
<accession>A0ABW5RE16</accession>
<dbReference type="PANTHER" id="PTHR38462:SF1">
    <property type="entry name" value="YPRB RIBONUCLEASE H-LIKE DOMAIN-CONTAINING PROTEIN"/>
    <property type="match status" value="1"/>
</dbReference>
<protein>
    <submittedName>
        <fullName evidence="3">Ribonuclease H-like domain-containing protein</fullName>
    </submittedName>
</protein>
<dbReference type="Proteomes" id="UP001597497">
    <property type="component" value="Unassembled WGS sequence"/>
</dbReference>
<dbReference type="InterPro" id="IPR012337">
    <property type="entry name" value="RNaseH-like_sf"/>
</dbReference>
<proteinExistence type="predicted"/>
<dbReference type="Pfam" id="PF13482">
    <property type="entry name" value="RNase_H_2"/>
    <property type="match status" value="1"/>
</dbReference>
<keyword evidence="4" id="KW-1185">Reference proteome</keyword>
<name>A0ABW5RE16_9BACL</name>